<organism evidence="2 3">
    <name type="scientific">Anaerobranca californiensis DSM 14826</name>
    <dbReference type="NCBI Taxonomy" id="1120989"/>
    <lineage>
        <taxon>Bacteria</taxon>
        <taxon>Bacillati</taxon>
        <taxon>Bacillota</taxon>
        <taxon>Clostridia</taxon>
        <taxon>Eubacteriales</taxon>
        <taxon>Proteinivoracaceae</taxon>
        <taxon>Anaerobranca</taxon>
    </lineage>
</organism>
<feature type="transmembrane region" description="Helical" evidence="1">
    <location>
        <begin position="77"/>
        <end position="95"/>
    </location>
</feature>
<dbReference type="AlphaFoldDB" id="A0A1M6M446"/>
<keyword evidence="1" id="KW-1133">Transmembrane helix</keyword>
<proteinExistence type="predicted"/>
<dbReference type="EMBL" id="FRAI01000006">
    <property type="protein sequence ID" value="SHJ78150.1"/>
    <property type="molecule type" value="Genomic_DNA"/>
</dbReference>
<evidence type="ECO:0000313" key="3">
    <source>
        <dbReference type="Proteomes" id="UP000243547"/>
    </source>
</evidence>
<evidence type="ECO:0000256" key="1">
    <source>
        <dbReference type="SAM" id="Phobius"/>
    </source>
</evidence>
<feature type="transmembrane region" description="Helical" evidence="1">
    <location>
        <begin position="12"/>
        <end position="39"/>
    </location>
</feature>
<evidence type="ECO:0000313" key="2">
    <source>
        <dbReference type="EMBL" id="SHJ78150.1"/>
    </source>
</evidence>
<dbReference type="Proteomes" id="UP000243547">
    <property type="component" value="Unassembled WGS sequence"/>
</dbReference>
<feature type="transmembrane region" description="Helical" evidence="1">
    <location>
        <begin position="51"/>
        <end position="71"/>
    </location>
</feature>
<dbReference type="PANTHER" id="PTHR41324:SF1">
    <property type="entry name" value="DUF2232 DOMAIN-CONTAINING PROTEIN"/>
    <property type="match status" value="1"/>
</dbReference>
<keyword evidence="3" id="KW-1185">Reference proteome</keyword>
<protein>
    <submittedName>
        <fullName evidence="2">Uncharacterized conserved protein YybS, DUF2232 family</fullName>
    </submittedName>
</protein>
<dbReference type="STRING" id="1120989.SAMN02745227_00644"/>
<dbReference type="RefSeq" id="WP_072906285.1">
    <property type="nucleotide sequence ID" value="NZ_FRAI01000006.1"/>
</dbReference>
<feature type="transmembrane region" description="Helical" evidence="1">
    <location>
        <begin position="242"/>
        <end position="262"/>
    </location>
</feature>
<keyword evidence="1" id="KW-0472">Membrane</keyword>
<keyword evidence="1" id="KW-0812">Transmembrane</keyword>
<feature type="transmembrane region" description="Helical" evidence="1">
    <location>
        <begin position="274"/>
        <end position="297"/>
    </location>
</feature>
<feature type="transmembrane region" description="Helical" evidence="1">
    <location>
        <begin position="169"/>
        <end position="193"/>
    </location>
</feature>
<dbReference type="InterPro" id="IPR018710">
    <property type="entry name" value="DUF2232"/>
</dbReference>
<dbReference type="Pfam" id="PF09991">
    <property type="entry name" value="DUF2232"/>
    <property type="match status" value="1"/>
</dbReference>
<reference evidence="3" key="1">
    <citation type="submission" date="2016-11" db="EMBL/GenBank/DDBJ databases">
        <authorList>
            <person name="Varghese N."/>
            <person name="Submissions S."/>
        </authorList>
    </citation>
    <scope>NUCLEOTIDE SEQUENCE [LARGE SCALE GENOMIC DNA]</scope>
    <source>
        <strain evidence="3">DSM 14826</strain>
    </source>
</reference>
<gene>
    <name evidence="2" type="ORF">SAMN02745227_00644</name>
</gene>
<name>A0A1M6M446_9FIRM</name>
<sequence>MKRIATKSIVEGALLLGILVVLSLLTIYTPLSLVTFLLLPTPIIFAVIRHNIKLGLMISFLSIILLIIVGVDPYTSLVNMIFASFIGLTLGYSFNKKISPSFTFLLTSIATLLSFICIFYLAVTFLEYDFIDEMIEIQISSLELVQSYLQQSGNNLGIDKGLIMSKADMIYIFPALLILGSMFYGYLVFVVTQKILKKFKVPCEEFPPFSHWKFGYWLLWLFVLAQLAPIIFPQLVRVGVNLLQVTAMVIVLQGIAIVTFYIKKIKSKPLRIVTMTLVILNFFGNPLFFQILLLVSIGDFFINIRRI</sequence>
<dbReference type="PANTHER" id="PTHR41324">
    <property type="entry name" value="MEMBRANE PROTEIN-RELATED"/>
    <property type="match status" value="1"/>
</dbReference>
<accession>A0A1M6M446</accession>
<feature type="transmembrane region" description="Helical" evidence="1">
    <location>
        <begin position="214"/>
        <end position="236"/>
    </location>
</feature>
<feature type="transmembrane region" description="Helical" evidence="1">
    <location>
        <begin position="102"/>
        <end position="123"/>
    </location>
</feature>
<dbReference type="OrthoDB" id="1954303at2"/>